<dbReference type="STRING" id="1278298.GCA_000428685_01140"/>
<evidence type="ECO:0000313" key="2">
    <source>
        <dbReference type="EMBL" id="VEG73492.1"/>
    </source>
</evidence>
<dbReference type="EC" id="1.7.-.-" evidence="2"/>
<gene>
    <name evidence="2" type="primary">azr</name>
    <name evidence="2" type="ORF">NCTC11923_00097</name>
</gene>
<evidence type="ECO:0000259" key="1">
    <source>
        <dbReference type="Pfam" id="PF03358"/>
    </source>
</evidence>
<protein>
    <submittedName>
        <fullName evidence="2">FMN-dependent NADPH-azoreductase</fullName>
        <ecNumber evidence="2">1.7.-.-</ecNumber>
    </submittedName>
</protein>
<dbReference type="PANTHER" id="PTHR30543">
    <property type="entry name" value="CHROMATE REDUCTASE"/>
    <property type="match status" value="1"/>
</dbReference>
<dbReference type="PANTHER" id="PTHR30543:SF21">
    <property type="entry name" value="NAD(P)H-DEPENDENT FMN REDUCTASE LOT6"/>
    <property type="match status" value="1"/>
</dbReference>
<dbReference type="AlphaFoldDB" id="A0A3S4SDE7"/>
<sequence length="184" mass="19212">MTRLAVVLGSVRPNRMGGAIAQWVADQAAAFEGVEVEIVDIDAFSLPLFAEPMAPMMAAPADPAGAAFNEKIQSFDAVIFVAPEYNYSIPGSLKNAIDFLEPKALANKGVGLVGYSYSNGIRAVEHLKQIVTGFGGAVASPQVYLSLNTDVADGAFAPAAYHDGEVPAMVQAVLARSQGLASLR</sequence>
<dbReference type="InterPro" id="IPR029039">
    <property type="entry name" value="Flavoprotein-like_sf"/>
</dbReference>
<organism evidence="2 3">
    <name type="scientific">Actinomyces slackii</name>
    <dbReference type="NCBI Taxonomy" id="52774"/>
    <lineage>
        <taxon>Bacteria</taxon>
        <taxon>Bacillati</taxon>
        <taxon>Actinomycetota</taxon>
        <taxon>Actinomycetes</taxon>
        <taxon>Actinomycetales</taxon>
        <taxon>Actinomycetaceae</taxon>
        <taxon>Actinomyces</taxon>
    </lineage>
</organism>
<keyword evidence="3" id="KW-1185">Reference proteome</keyword>
<dbReference type="GO" id="GO:0010181">
    <property type="term" value="F:FMN binding"/>
    <property type="evidence" value="ECO:0007669"/>
    <property type="project" value="TreeGrafter"/>
</dbReference>
<name>A0A3S4SDE7_9ACTO</name>
<evidence type="ECO:0000313" key="3">
    <source>
        <dbReference type="Proteomes" id="UP000276899"/>
    </source>
</evidence>
<dbReference type="KEGG" id="asla:NCTC11923_00097"/>
<dbReference type="GO" id="GO:0016491">
    <property type="term" value="F:oxidoreductase activity"/>
    <property type="evidence" value="ECO:0007669"/>
    <property type="project" value="UniProtKB-KW"/>
</dbReference>
<dbReference type="RefSeq" id="WP_026427906.1">
    <property type="nucleotide sequence ID" value="NZ_CBCRWE010000088.1"/>
</dbReference>
<keyword evidence="2" id="KW-0560">Oxidoreductase</keyword>
<dbReference type="Gene3D" id="3.40.50.360">
    <property type="match status" value="1"/>
</dbReference>
<feature type="domain" description="NADPH-dependent FMN reductase-like" evidence="1">
    <location>
        <begin position="3"/>
        <end position="146"/>
    </location>
</feature>
<dbReference type="InterPro" id="IPR050712">
    <property type="entry name" value="NAD(P)H-dep_reductase"/>
</dbReference>
<dbReference type="GO" id="GO:0005829">
    <property type="term" value="C:cytosol"/>
    <property type="evidence" value="ECO:0007669"/>
    <property type="project" value="TreeGrafter"/>
</dbReference>
<dbReference type="SUPFAM" id="SSF52218">
    <property type="entry name" value="Flavoproteins"/>
    <property type="match status" value="1"/>
</dbReference>
<proteinExistence type="predicted"/>
<dbReference type="InterPro" id="IPR005025">
    <property type="entry name" value="FMN_Rdtase-like_dom"/>
</dbReference>
<reference evidence="2 3" key="1">
    <citation type="submission" date="2018-12" db="EMBL/GenBank/DDBJ databases">
        <authorList>
            <consortium name="Pathogen Informatics"/>
        </authorList>
    </citation>
    <scope>NUCLEOTIDE SEQUENCE [LARGE SCALE GENOMIC DNA]</scope>
    <source>
        <strain evidence="2 3">NCTC11923</strain>
    </source>
</reference>
<dbReference type="Pfam" id="PF03358">
    <property type="entry name" value="FMN_red"/>
    <property type="match status" value="1"/>
</dbReference>
<accession>A0A3S4SDE7</accession>
<dbReference type="Proteomes" id="UP000276899">
    <property type="component" value="Chromosome"/>
</dbReference>
<dbReference type="EMBL" id="LR134363">
    <property type="protein sequence ID" value="VEG73492.1"/>
    <property type="molecule type" value="Genomic_DNA"/>
</dbReference>